<dbReference type="Pfam" id="PF02518">
    <property type="entry name" value="HATPase_c"/>
    <property type="match status" value="2"/>
</dbReference>
<dbReference type="Gene3D" id="3.30.450.20">
    <property type="entry name" value="PAS domain"/>
    <property type="match status" value="1"/>
</dbReference>
<dbReference type="Pfam" id="PF13185">
    <property type="entry name" value="GAF_2"/>
    <property type="match status" value="2"/>
</dbReference>
<organism evidence="12 13">
    <name type="scientific">Hydrocarboniphaga effusa AP103</name>
    <dbReference type="NCBI Taxonomy" id="1172194"/>
    <lineage>
        <taxon>Bacteria</taxon>
        <taxon>Pseudomonadati</taxon>
        <taxon>Pseudomonadota</taxon>
        <taxon>Gammaproteobacteria</taxon>
        <taxon>Nevskiales</taxon>
        <taxon>Nevskiaceae</taxon>
        <taxon>Hydrocarboniphaga</taxon>
    </lineage>
</organism>
<feature type="domain" description="Response regulatory" evidence="11">
    <location>
        <begin position="626"/>
        <end position="741"/>
    </location>
</feature>
<dbReference type="PATRIC" id="fig|1172194.4.peg.953"/>
<evidence type="ECO:0000256" key="7">
    <source>
        <dbReference type="ARBA" id="ARBA00022840"/>
    </source>
</evidence>
<evidence type="ECO:0000256" key="9">
    <source>
        <dbReference type="PROSITE-ProRule" id="PRU00169"/>
    </source>
</evidence>
<dbReference type="EC" id="2.7.13.3" evidence="2"/>
<dbReference type="InterPro" id="IPR001789">
    <property type="entry name" value="Sig_transdc_resp-reg_receiver"/>
</dbReference>
<accession>I8I3Z4</accession>
<evidence type="ECO:0000313" key="12">
    <source>
        <dbReference type="EMBL" id="EIT70856.1"/>
    </source>
</evidence>
<comment type="catalytic activity">
    <reaction evidence="1">
        <text>ATP + protein L-histidine = ADP + protein N-phospho-L-histidine.</text>
        <dbReference type="EC" id="2.7.13.3"/>
    </reaction>
</comment>
<feature type="domain" description="Response regulatory" evidence="11">
    <location>
        <begin position="1205"/>
        <end position="1322"/>
    </location>
</feature>
<dbReference type="InterPro" id="IPR005467">
    <property type="entry name" value="His_kinase_dom"/>
</dbReference>
<keyword evidence="6" id="KW-0418">Kinase</keyword>
<keyword evidence="5" id="KW-0547">Nucleotide-binding</keyword>
<evidence type="ECO:0000259" key="10">
    <source>
        <dbReference type="PROSITE" id="PS50109"/>
    </source>
</evidence>
<dbReference type="SUPFAM" id="SSF55874">
    <property type="entry name" value="ATPase domain of HSP90 chaperone/DNA topoisomerase II/histidine kinase"/>
    <property type="match status" value="2"/>
</dbReference>
<dbReference type="Pfam" id="PF00072">
    <property type="entry name" value="Response_reg"/>
    <property type="match status" value="2"/>
</dbReference>
<dbReference type="STRING" id="1172194.WQQ_09930"/>
<dbReference type="Gene3D" id="3.30.450.40">
    <property type="match status" value="2"/>
</dbReference>
<dbReference type="SMART" id="SM00387">
    <property type="entry name" value="HATPase_c"/>
    <property type="match status" value="2"/>
</dbReference>
<evidence type="ECO:0000256" key="2">
    <source>
        <dbReference type="ARBA" id="ARBA00012438"/>
    </source>
</evidence>
<reference evidence="12 13" key="1">
    <citation type="journal article" date="2012" name="J. Bacteriol.">
        <title>Genome Sequence of n-Alkane-Degrading Hydrocarboniphaga effusa Strain AP103T (ATCC BAA-332T).</title>
        <authorList>
            <person name="Chang H.K."/>
            <person name="Zylstra G.J."/>
            <person name="Chae J.C."/>
        </authorList>
    </citation>
    <scope>NUCLEOTIDE SEQUENCE [LARGE SCALE GENOMIC DNA]</scope>
    <source>
        <strain evidence="12 13">AP103</strain>
    </source>
</reference>
<dbReference type="InterPro" id="IPR011006">
    <property type="entry name" value="CheY-like_superfamily"/>
</dbReference>
<feature type="domain" description="Histidine kinase" evidence="10">
    <location>
        <begin position="357"/>
        <end position="572"/>
    </location>
</feature>
<evidence type="ECO:0000256" key="1">
    <source>
        <dbReference type="ARBA" id="ARBA00000085"/>
    </source>
</evidence>
<dbReference type="InterPro" id="IPR003594">
    <property type="entry name" value="HATPase_dom"/>
</dbReference>
<keyword evidence="8" id="KW-0902">Two-component regulatory system</keyword>
<keyword evidence="4" id="KW-0808">Transferase</keyword>
<dbReference type="RefSeq" id="WP_007183949.1">
    <property type="nucleotide sequence ID" value="NZ_AKGD01000001.1"/>
</dbReference>
<evidence type="ECO:0000256" key="3">
    <source>
        <dbReference type="ARBA" id="ARBA00022553"/>
    </source>
</evidence>
<dbReference type="InterPro" id="IPR003661">
    <property type="entry name" value="HisK_dim/P_dom"/>
</dbReference>
<protein>
    <recommendedName>
        <fullName evidence="2">histidine kinase</fullName>
        <ecNumber evidence="2">2.7.13.3</ecNumber>
    </recommendedName>
</protein>
<name>I8I3Z4_9GAMM</name>
<sequence length="1327" mass="145182">MGTTESMEAKDSRWLEGGEAGALIRDFDWASTPLGQAAHWPHSLRTAVNLMLNSRHPMWIGWGPEASFLYNDAYLSVLGQAKHPWALGRPAAEVWAEIWDVCGPLADKVFQRGEASFVDDVRLLMWRGDFLEETFYSFSYSPIRDESGQVAGLFCPSTETTDKILNARRLATLSSLAAKATVEATTLGACNTAMRIVGENPDDIPFALLYLLENDRLVLQRSVGLDAQPQAFRPACIEPGADADAAPVWPLAEVIAHGQPLTCALAQGLTVIGIGDQPVREAIVLPVASSSQDKPIGVLVAGISPARRLDAEYRTFFTLVAGQIATALVNSQAYETERRRAEALAELDRAKTRFFSNVSHELRTPLTLLLSPLDDVLEGDIEPAQRERLLMARRNAHRLQKLVNTLLDFSRIEAGRTQALYEPTDLALLTAQLASSFRSTVERAGLRLTVDCEPLGEPVYVDRDMWEKVVLNLLSNAFKFTFDGEIRLTLRNRGSAAELVVSDTGVGIPAAEIPRLFERFFRVEGTRARTHEGSGIGLALVRELVKLHGGSIEVDSVESYGSTFTIRLPTGSAHLPAEHLGGRRGDRADTAARVETFVDEARLWIGAPPAPAAPVQEQQRQARRARVLLADDNADMREYVHSLLSAQHEVSCVADGLAAWQALQGEPPDLLLTDVMMPGLDGFGLLRRVRGDARLRELPVVLLSARAGEESRVEGLNAGADDYLVKPFAAKELLARVESQITLARLRREARVEAETINEVSRSLVELDMQVLVQKITDAGTELTGARFGAFFYNMIDENGAAYQLYTLSGAPREAFENFGHPRATPVFAPTFNGEGVIRSDDITQDPRYGRWGPHFGQPKGHLPVRSYLAVPVVSRSGTVIGGLFFGHPEPGVFDERSERLIAGIAGQASAALDNARMFDEVQRAARERERLLQSERLARGEAERLSAIKDEFLATLSHELRTPLNAILGWAQILSSRNARSDDLQRGAEAIYRNARAQAMLIEDLLDMSRITSGKLRLDVQTVVPMSFIEAATEAVRPAADAKNIRIEMIVDPLAGPVSGDAGRLQQVIWNLLSNAVKYTPKGGKVQVLLERVNSHIEISVADTGIGIEPEFLPHVFERFRQADASTTRRFGGLGLGLSIVRHLVELHGGTVQARSAGADQGATFTVCLPLSVLHRPAEAERVHPRASVAEPVDVRAVDLSGLRVLVVDDDRDARELIEHALADCGAEVLSVDSGAEALRVIEEQRPQLLISDIGMPGMDGYELLRRVRAMPEVMAKLRPIALTAFARTEDRTRAMLAGFHMHLSKPVEPAELIATVAAMAGRAQL</sequence>
<dbReference type="SMART" id="SM00065">
    <property type="entry name" value="GAF"/>
    <property type="match status" value="2"/>
</dbReference>
<feature type="modified residue" description="4-aspartylphosphate" evidence="9">
    <location>
        <position position="674"/>
    </location>
</feature>
<dbReference type="CDD" id="cd17580">
    <property type="entry name" value="REC_2_DhkD-like"/>
    <property type="match status" value="1"/>
</dbReference>
<keyword evidence="7" id="KW-0067">ATP-binding</keyword>
<dbReference type="FunFam" id="1.10.287.130:FF:000045">
    <property type="entry name" value="Two-component system sensor histidine kinase/response regulator"/>
    <property type="match status" value="1"/>
</dbReference>
<comment type="caution">
    <text evidence="12">The sequence shown here is derived from an EMBL/GenBank/DDBJ whole genome shotgun (WGS) entry which is preliminary data.</text>
</comment>
<evidence type="ECO:0000256" key="5">
    <source>
        <dbReference type="ARBA" id="ARBA00022741"/>
    </source>
</evidence>
<dbReference type="PROSITE" id="PS50110">
    <property type="entry name" value="RESPONSE_REGULATORY"/>
    <property type="match status" value="2"/>
</dbReference>
<dbReference type="CDD" id="cd00082">
    <property type="entry name" value="HisKA"/>
    <property type="match status" value="2"/>
</dbReference>
<dbReference type="InterPro" id="IPR029016">
    <property type="entry name" value="GAF-like_dom_sf"/>
</dbReference>
<keyword evidence="13" id="KW-1185">Reference proteome</keyword>
<dbReference type="CDD" id="cd17574">
    <property type="entry name" value="REC_OmpR"/>
    <property type="match status" value="1"/>
</dbReference>
<dbReference type="SUPFAM" id="SSF52172">
    <property type="entry name" value="CheY-like"/>
    <property type="match status" value="2"/>
</dbReference>
<dbReference type="EMBL" id="AKGD01000001">
    <property type="protein sequence ID" value="EIT70856.1"/>
    <property type="molecule type" value="Genomic_DNA"/>
</dbReference>
<dbReference type="PANTHER" id="PTHR43547:SF2">
    <property type="entry name" value="HYBRID SIGNAL TRANSDUCTION HISTIDINE KINASE C"/>
    <property type="match status" value="1"/>
</dbReference>
<dbReference type="InterPro" id="IPR036097">
    <property type="entry name" value="HisK_dim/P_sf"/>
</dbReference>
<dbReference type="InterPro" id="IPR036890">
    <property type="entry name" value="HATPase_C_sf"/>
</dbReference>
<feature type="modified residue" description="4-aspartylphosphate" evidence="9">
    <location>
        <position position="1254"/>
    </location>
</feature>
<dbReference type="FunFam" id="3.30.565.10:FF:000037">
    <property type="entry name" value="Hybrid sensor histidine kinase/response regulator"/>
    <property type="match status" value="1"/>
</dbReference>
<dbReference type="GO" id="GO:0005524">
    <property type="term" value="F:ATP binding"/>
    <property type="evidence" value="ECO:0007669"/>
    <property type="project" value="UniProtKB-KW"/>
</dbReference>
<dbReference type="InterPro" id="IPR004358">
    <property type="entry name" value="Sig_transdc_His_kin-like_C"/>
</dbReference>
<keyword evidence="3 9" id="KW-0597">Phosphoprotein</keyword>
<evidence type="ECO:0000259" key="11">
    <source>
        <dbReference type="PROSITE" id="PS50110"/>
    </source>
</evidence>
<dbReference type="SMART" id="SM00388">
    <property type="entry name" value="HisKA"/>
    <property type="match status" value="2"/>
</dbReference>
<dbReference type="Proteomes" id="UP000003704">
    <property type="component" value="Unassembled WGS sequence"/>
</dbReference>
<dbReference type="Gene3D" id="3.30.565.10">
    <property type="entry name" value="Histidine kinase-like ATPase, C-terminal domain"/>
    <property type="match status" value="2"/>
</dbReference>
<proteinExistence type="predicted"/>
<dbReference type="GO" id="GO:0000155">
    <property type="term" value="F:phosphorelay sensor kinase activity"/>
    <property type="evidence" value="ECO:0007669"/>
    <property type="project" value="InterPro"/>
</dbReference>
<dbReference type="FunFam" id="3.30.565.10:FF:000010">
    <property type="entry name" value="Sensor histidine kinase RcsC"/>
    <property type="match status" value="1"/>
</dbReference>
<gene>
    <name evidence="12" type="ORF">WQQ_09930</name>
</gene>
<evidence type="ECO:0000256" key="8">
    <source>
        <dbReference type="ARBA" id="ARBA00023012"/>
    </source>
</evidence>
<evidence type="ECO:0000313" key="13">
    <source>
        <dbReference type="Proteomes" id="UP000003704"/>
    </source>
</evidence>
<dbReference type="Gene3D" id="1.10.287.130">
    <property type="match status" value="2"/>
</dbReference>
<dbReference type="InterPro" id="IPR003018">
    <property type="entry name" value="GAF"/>
</dbReference>
<dbReference type="SMART" id="SM00448">
    <property type="entry name" value="REC"/>
    <property type="match status" value="2"/>
</dbReference>
<dbReference type="PRINTS" id="PR00344">
    <property type="entry name" value="BCTRLSENSOR"/>
</dbReference>
<dbReference type="Gene3D" id="3.40.50.2300">
    <property type="match status" value="2"/>
</dbReference>
<evidence type="ECO:0000256" key="4">
    <source>
        <dbReference type="ARBA" id="ARBA00022679"/>
    </source>
</evidence>
<dbReference type="SUPFAM" id="SSF55781">
    <property type="entry name" value="GAF domain-like"/>
    <property type="match status" value="2"/>
</dbReference>
<dbReference type="PROSITE" id="PS50109">
    <property type="entry name" value="HIS_KIN"/>
    <property type="match status" value="2"/>
</dbReference>
<dbReference type="PANTHER" id="PTHR43547">
    <property type="entry name" value="TWO-COMPONENT HISTIDINE KINASE"/>
    <property type="match status" value="1"/>
</dbReference>
<feature type="domain" description="Histidine kinase" evidence="10">
    <location>
        <begin position="956"/>
        <end position="1174"/>
    </location>
</feature>
<dbReference type="CDD" id="cd16922">
    <property type="entry name" value="HATPase_EvgS-ArcB-TorS-like"/>
    <property type="match status" value="2"/>
</dbReference>
<dbReference type="Pfam" id="PF00512">
    <property type="entry name" value="HisKA"/>
    <property type="match status" value="2"/>
</dbReference>
<evidence type="ECO:0000256" key="6">
    <source>
        <dbReference type="ARBA" id="ARBA00022777"/>
    </source>
</evidence>
<dbReference type="SUPFAM" id="SSF47384">
    <property type="entry name" value="Homodimeric domain of signal transducing histidine kinase"/>
    <property type="match status" value="2"/>
</dbReference>